<keyword evidence="2" id="KW-1185">Reference proteome</keyword>
<reference evidence="1 2" key="1">
    <citation type="journal article" date="2021" name="Int. J. Syst. Evol. Microbiol.">
        <title>Salipiger mangrovisoli sp. nov., isolated from mangrove soil and the proposal for the reclassification of Paraphaeobacter pallidus as Salipiger pallidus comb. nov.</title>
        <authorList>
            <person name="Du J."/>
            <person name="Liu Y."/>
            <person name="Pei T."/>
            <person name="Deng M.R."/>
            <person name="Zhu H."/>
        </authorList>
    </citation>
    <scope>NUCLEOTIDE SEQUENCE [LARGE SCALE GENOMIC DNA]</scope>
    <source>
        <strain evidence="1 2">6D45A</strain>
    </source>
</reference>
<protein>
    <submittedName>
        <fullName evidence="1">DUF718 domain-containing protein</fullName>
    </submittedName>
</protein>
<accession>A0ABR9WYF6</accession>
<proteinExistence type="predicted"/>
<gene>
    <name evidence="1" type="ORF">IQ782_05585</name>
</gene>
<sequence length="106" mass="12020">MHAMTVVKFMPKLGMEEEFETIYKSLSREFDGLRRISLVKGTDGGYFGVGEWDSFDHLVAARQAMQNNLDQFRHTLSSFSEDLGVTDAMSGNVAFCWRFDGLVDEP</sequence>
<organism evidence="1 2">
    <name type="scientific">Salipiger mangrovisoli</name>
    <dbReference type="NCBI Taxonomy" id="2865933"/>
    <lineage>
        <taxon>Bacteria</taxon>
        <taxon>Pseudomonadati</taxon>
        <taxon>Pseudomonadota</taxon>
        <taxon>Alphaproteobacteria</taxon>
        <taxon>Rhodobacterales</taxon>
        <taxon>Roseobacteraceae</taxon>
        <taxon>Salipiger</taxon>
    </lineage>
</organism>
<evidence type="ECO:0000313" key="2">
    <source>
        <dbReference type="Proteomes" id="UP000607796"/>
    </source>
</evidence>
<comment type="caution">
    <text evidence="1">The sequence shown here is derived from an EMBL/GenBank/DDBJ whole genome shotgun (WGS) entry which is preliminary data.</text>
</comment>
<dbReference type="Gene3D" id="3.30.70.100">
    <property type="match status" value="1"/>
</dbReference>
<dbReference type="InterPro" id="IPR011008">
    <property type="entry name" value="Dimeric_a/b-barrel"/>
</dbReference>
<dbReference type="SUPFAM" id="SSF54909">
    <property type="entry name" value="Dimeric alpha+beta barrel"/>
    <property type="match status" value="1"/>
</dbReference>
<evidence type="ECO:0000313" key="1">
    <source>
        <dbReference type="EMBL" id="MBE9636303.1"/>
    </source>
</evidence>
<dbReference type="EMBL" id="JADFFK010000003">
    <property type="protein sequence ID" value="MBE9636303.1"/>
    <property type="molecule type" value="Genomic_DNA"/>
</dbReference>
<dbReference type="RefSeq" id="WP_194133633.1">
    <property type="nucleotide sequence ID" value="NZ_JADFFK010000003.1"/>
</dbReference>
<name>A0ABR9WYF6_9RHOB</name>
<dbReference type="Proteomes" id="UP000607796">
    <property type="component" value="Unassembled WGS sequence"/>
</dbReference>